<sequence length="287" mass="32156">MKKLIKVSIVAATMVVTGLVASDILATVDGKNITKQDAQNFVRATAPNANYDQLSPEQKDMITNRLVERVLFIEAAKKENIQDKPEFKENLEKVKDELLVSIWMKEQLDNAIVSESEAKEFYEANKAKFNMPPKLEARHILLKDEKTAKEIIAELKDLKGKELVDKFAELAKSKSTGPTGKDGGKLPPFTKGQMVPEFEAAAFALKDGQVTQEPVKTQFGYHVILLEKHIPSTPIAYENVKNKIMQSLKQKQFQTKLSEVAKELRAKSKIDMKKQAKPTSAQTIDSK</sequence>
<dbReference type="AlphaFoldDB" id="A0A1W1B8F2"/>
<feature type="domain" description="PpiC" evidence="1">
    <location>
        <begin position="132"/>
        <end position="228"/>
    </location>
</feature>
<proteinExistence type="predicted"/>
<dbReference type="InterPro" id="IPR000297">
    <property type="entry name" value="PPIase_PpiC"/>
</dbReference>
<dbReference type="Pfam" id="PF00639">
    <property type="entry name" value="Rotamase"/>
    <property type="match status" value="1"/>
</dbReference>
<dbReference type="InterPro" id="IPR050245">
    <property type="entry name" value="PrsA_foldase"/>
</dbReference>
<dbReference type="EC" id="5.2.1.8" evidence="2"/>
<dbReference type="InterPro" id="IPR027304">
    <property type="entry name" value="Trigger_fact/SurA_dom_sf"/>
</dbReference>
<dbReference type="PANTHER" id="PTHR47245:SF2">
    <property type="entry name" value="PEPTIDYL-PROLYL CIS-TRANS ISOMERASE HP_0175-RELATED"/>
    <property type="match status" value="1"/>
</dbReference>
<gene>
    <name evidence="2" type="ORF">MNB_SV-6-468</name>
</gene>
<organism evidence="2">
    <name type="scientific">hydrothermal vent metagenome</name>
    <dbReference type="NCBI Taxonomy" id="652676"/>
    <lineage>
        <taxon>unclassified sequences</taxon>
        <taxon>metagenomes</taxon>
        <taxon>ecological metagenomes</taxon>
    </lineage>
</organism>
<dbReference type="SUPFAM" id="SSF54534">
    <property type="entry name" value="FKBP-like"/>
    <property type="match status" value="1"/>
</dbReference>
<dbReference type="PANTHER" id="PTHR47245">
    <property type="entry name" value="PEPTIDYLPROLYL ISOMERASE"/>
    <property type="match status" value="1"/>
</dbReference>
<dbReference type="Gene3D" id="1.10.8.1040">
    <property type="match status" value="1"/>
</dbReference>
<accession>A0A1W1B8F2</accession>
<dbReference type="InterPro" id="IPR046357">
    <property type="entry name" value="PPIase_dom_sf"/>
</dbReference>
<dbReference type="Gene3D" id="3.10.50.40">
    <property type="match status" value="1"/>
</dbReference>
<dbReference type="GO" id="GO:0003755">
    <property type="term" value="F:peptidyl-prolyl cis-trans isomerase activity"/>
    <property type="evidence" value="ECO:0007669"/>
    <property type="project" value="UniProtKB-EC"/>
</dbReference>
<protein>
    <submittedName>
        <fullName evidence="2">Peptidyl-prolyl cis-trans isomerase PpiC</fullName>
        <ecNumber evidence="2">5.2.1.8</ecNumber>
    </submittedName>
</protein>
<reference evidence="2" key="1">
    <citation type="submission" date="2016-10" db="EMBL/GenBank/DDBJ databases">
        <authorList>
            <person name="de Groot N.N."/>
        </authorList>
    </citation>
    <scope>NUCLEOTIDE SEQUENCE</scope>
</reference>
<keyword evidence="2" id="KW-0413">Isomerase</keyword>
<dbReference type="EMBL" id="FPHC01000001">
    <property type="protein sequence ID" value="SFV49801.1"/>
    <property type="molecule type" value="Genomic_DNA"/>
</dbReference>
<evidence type="ECO:0000313" key="2">
    <source>
        <dbReference type="EMBL" id="SFV49801.1"/>
    </source>
</evidence>
<name>A0A1W1B8F2_9ZZZZ</name>
<dbReference type="PROSITE" id="PS50198">
    <property type="entry name" value="PPIC_PPIASE_2"/>
    <property type="match status" value="1"/>
</dbReference>
<evidence type="ECO:0000259" key="1">
    <source>
        <dbReference type="PROSITE" id="PS50198"/>
    </source>
</evidence>
<dbReference type="SUPFAM" id="SSF109998">
    <property type="entry name" value="Triger factor/SurA peptide-binding domain-like"/>
    <property type="match status" value="1"/>
</dbReference>